<keyword evidence="3" id="KW-1133">Transmembrane helix</keyword>
<dbReference type="GO" id="GO:0005975">
    <property type="term" value="P:carbohydrate metabolic process"/>
    <property type="evidence" value="ECO:0007669"/>
    <property type="project" value="InterPro"/>
</dbReference>
<dbReference type="SUPFAM" id="SSF74650">
    <property type="entry name" value="Galactose mutarotase-like"/>
    <property type="match status" value="2"/>
</dbReference>
<dbReference type="SUPFAM" id="SSF48208">
    <property type="entry name" value="Six-hairpin glycosidases"/>
    <property type="match status" value="1"/>
</dbReference>
<dbReference type="Pfam" id="PF10091">
    <property type="entry name" value="Glycoamylase"/>
    <property type="match status" value="1"/>
</dbReference>
<evidence type="ECO:0000313" key="8">
    <source>
        <dbReference type="Proteomes" id="UP000244178"/>
    </source>
</evidence>
<feature type="domain" description="Glycosyl hydrolase 94 supersandwich" evidence="4">
    <location>
        <begin position="2095"/>
        <end position="2363"/>
    </location>
</feature>
<evidence type="ECO:0000256" key="3">
    <source>
        <dbReference type="SAM" id="Phobius"/>
    </source>
</evidence>
<proteinExistence type="predicted"/>
<name>A0A2T6GCA4_9PSED</name>
<feature type="domain" description="Glycosyl hydrolase 94 supersandwich" evidence="4">
    <location>
        <begin position="1590"/>
        <end position="1868"/>
    </location>
</feature>
<accession>A0A2T6GCA4</accession>
<dbReference type="InterPro" id="IPR052047">
    <property type="entry name" value="GH94_Enzymes"/>
</dbReference>
<evidence type="ECO:0000259" key="4">
    <source>
        <dbReference type="Pfam" id="PF06165"/>
    </source>
</evidence>
<evidence type="ECO:0000259" key="5">
    <source>
        <dbReference type="Pfam" id="PF10091"/>
    </source>
</evidence>
<dbReference type="InterPro" id="IPR037824">
    <property type="entry name" value="GH94N_2_NdvB"/>
</dbReference>
<dbReference type="Gene3D" id="1.50.10.140">
    <property type="match status" value="2"/>
</dbReference>
<dbReference type="InterPro" id="IPR033432">
    <property type="entry name" value="GH94_catalytic"/>
</dbReference>
<feature type="domain" description="Glycoamylase-like" evidence="5">
    <location>
        <begin position="1338"/>
        <end position="1535"/>
    </location>
</feature>
<dbReference type="Pfam" id="PF17167">
    <property type="entry name" value="Glyco_hydro_94"/>
    <property type="match status" value="1"/>
</dbReference>
<organism evidence="7 8">
    <name type="scientific">Pseudomonas protegens</name>
    <dbReference type="NCBI Taxonomy" id="380021"/>
    <lineage>
        <taxon>Bacteria</taxon>
        <taxon>Pseudomonadati</taxon>
        <taxon>Pseudomonadota</taxon>
        <taxon>Gammaproteobacteria</taxon>
        <taxon>Pseudomonadales</taxon>
        <taxon>Pseudomonadaceae</taxon>
        <taxon>Pseudomonas</taxon>
    </lineage>
</organism>
<keyword evidence="3" id="KW-0472">Membrane</keyword>
<dbReference type="InterPro" id="IPR008928">
    <property type="entry name" value="6-hairpin_glycosidase_sf"/>
</dbReference>
<dbReference type="InterPro" id="IPR019282">
    <property type="entry name" value="Glycoamylase-like_cons_dom"/>
</dbReference>
<comment type="caution">
    <text evidence="7">The sequence shown here is derived from an EMBL/GenBank/DDBJ whole genome shotgun (WGS) entry which is preliminary data.</text>
</comment>
<dbReference type="Proteomes" id="UP000244178">
    <property type="component" value="Unassembled WGS sequence"/>
</dbReference>
<dbReference type="CDD" id="cd11753">
    <property type="entry name" value="GH94N_ChvB_NdvB_2_like"/>
    <property type="match status" value="1"/>
</dbReference>
<keyword evidence="2" id="KW-0808">Transferase</keyword>
<dbReference type="PANTHER" id="PTHR37469:SF2">
    <property type="entry name" value="CELLOBIONIC ACID PHOSPHORYLASE"/>
    <property type="match status" value="1"/>
</dbReference>
<dbReference type="CDD" id="cd11756">
    <property type="entry name" value="GH94N_ChvB_NdvB_1_like"/>
    <property type="match status" value="1"/>
</dbReference>
<protein>
    <submittedName>
        <fullName evidence="7">Cyclic beta 1-2 glucan synthetase</fullName>
    </submittedName>
</protein>
<keyword evidence="1" id="KW-0328">Glycosyltransferase</keyword>
<evidence type="ECO:0000259" key="6">
    <source>
        <dbReference type="Pfam" id="PF17167"/>
    </source>
</evidence>
<dbReference type="Gene3D" id="1.50.10.10">
    <property type="match status" value="1"/>
</dbReference>
<dbReference type="InterPro" id="IPR037018">
    <property type="entry name" value="GH65_N"/>
</dbReference>
<feature type="domain" description="Glycosyl hydrolase 94 catalytic" evidence="6">
    <location>
        <begin position="2378"/>
        <end position="2801"/>
    </location>
</feature>
<dbReference type="GO" id="GO:0016757">
    <property type="term" value="F:glycosyltransferase activity"/>
    <property type="evidence" value="ECO:0007669"/>
    <property type="project" value="UniProtKB-KW"/>
</dbReference>
<reference evidence="7 8" key="1">
    <citation type="submission" date="2018-03" db="EMBL/GenBank/DDBJ databases">
        <title>Draft genome sequence of the plant growth promoting rhizobacterium Pseudomonas protegens strain BNJ-SS-45 isolated from wheat (Triticum aestivum) rhizosphere.</title>
        <authorList>
            <person name="Bajpai A."/>
            <person name="Shende K."/>
            <person name="Meena N."/>
            <person name="Upadhyayula S.R."/>
            <person name="Suravajhala P."/>
            <person name="Medicherla K.M."/>
            <person name="Johri B.N."/>
        </authorList>
    </citation>
    <scope>NUCLEOTIDE SEQUENCE [LARGE SCALE GENOMIC DNA]</scope>
    <source>
        <strain evidence="7 8">BNJ-SS-45</strain>
    </source>
</reference>
<dbReference type="Pfam" id="PF06165">
    <property type="entry name" value="GH94_b-supersand"/>
    <property type="match status" value="2"/>
</dbReference>
<gene>
    <name evidence="7" type="ORF">C5U62_30335</name>
</gene>
<dbReference type="SMART" id="SM01068">
    <property type="entry name" value="CBM_X"/>
    <property type="match status" value="2"/>
</dbReference>
<dbReference type="Gene3D" id="2.70.98.40">
    <property type="entry name" value="Glycoside hydrolase, family 65, N-terminal domain"/>
    <property type="match status" value="2"/>
</dbReference>
<dbReference type="InterPro" id="IPR037820">
    <property type="entry name" value="GH94N_NdvB"/>
</dbReference>
<evidence type="ECO:0000256" key="2">
    <source>
        <dbReference type="ARBA" id="ARBA00022679"/>
    </source>
</evidence>
<feature type="transmembrane region" description="Helical" evidence="3">
    <location>
        <begin position="456"/>
        <end position="483"/>
    </location>
</feature>
<dbReference type="InterPro" id="IPR010383">
    <property type="entry name" value="Glyco_hydrolase_94_b-supersand"/>
</dbReference>
<evidence type="ECO:0000313" key="7">
    <source>
        <dbReference type="EMBL" id="PUA41789.1"/>
    </source>
</evidence>
<dbReference type="InterPro" id="IPR011013">
    <property type="entry name" value="Gal_mutarotase_sf_dom"/>
</dbReference>
<sequence length="2896" mass="323128">MDSHWTHAFLRFWQMPAARYGQWKASRNSVEYQAPLRSELFSSEQMASHGTLLAQQHRLSRSRNPDWLLARLADNAGALASCCKSLTAATGNSPRATPAAEWLLDNYYLLEEQIRITRTHLPRGYSRQLPRLANGQSAGLPRVYDIALETISHGDGRVDSESLGRFVDSYQSVTPLMLGELWAIPIMLRLALIENLRRVAFRVMANWSERNLANDWADRLMETAEQDAKSVVLAVADMARSAPPMSAAFVAELARRLQGQNAALVLPLAWIEQLLGETGLNIERLVQLDAQQQAADQVSISNSISSLRLLSASNWREFVELMSRVEQELQEDPAKVYRRMDFATRDHYRHVLERLARHCPLSEQQVARQCIELARAHYRAEAPEAVAGHVGHYLIGAGRRTLEQQIQARVPLAERGRRLLTQAPLGFFLGPVMLLSALFAWPFLDALYQEAAPGHYWLALWAVPALLLSSRLAIGLINGLVTLTVAPGILPRLDYSEGIDPRARTLVAVPCLFGSTADVEELVEGLEVRFLANRDAQLYFALLSDFLDAPSETQDGDAALLALARQGIEALNLKYPEEAVDRFYLLHRPRLWNPGEHCWMGHERKRGKLEDLNALLRGRGHERFLLIVGDIQALPEITYVITLDSDTQLPRDVAQQCVGAMDHPLNRPQTDPLSGRIVSGYGILQPRVGISLSSTARSAYSRLFASDAGIDPYTRAVSDVYQDLFQEGSFVGKGIYALDTFEQTLGGRFADNRILSHDLIEGCYARSGLLSDVQLFEEYPARYSADVKRRQRWIRGDWQLLPWLLPWSPRAGGGLESNRLSPLARWKILDNLRRSLEPLALLSMLLWGWLGSTQPLAWTLAVLIVLLVLPLSAALRELLHNTPEVPLLQQLNAALSSAGQHLSRALLPLAWLPYEAAYSLDAMARALWRMGISKRHRLQWQPSREAERGPDDSLLQLYRRMWVGPLLALLLTRLLWPRLQLLMAAPLLLAWLAGPALAWWLSRPASPVAFVPSAGQRRFLQSLARRTWGFFDQYVGPEDNWLAPDNLQEQPQRRIAHRTSPTNLGLALLAHLTAHDFGYLSSRRLLQRLEQMLASMGRLERYRGHFYNWYDTQSLQPLPPRYVSTVDSGNLAGLLLTLRPGLQALVDNPPHLPQIANGLLDSLDVFQDALTAAGQDTTPVLRWRLETRAVQEHLSLHADVAPDALLGLLQRIAQGAAQAPGQSADDVDYWRAALAAQCQDLHDELQWRCLPPMADGRRFGTLGWRQLAQLAPEDWPPLHRERINAVRELALERVTCADRLQDSVASMAQMDFGFLYDTRRHLLVIGYNAEEHRLDAGYYDLLASEVRLTHFVAIAQGQLPQESWFALGRLLTSSAGTPVLLSWTGSMFEYLMPMLVMPSYQGTLLDQTCRAAVALQIEYGQQQGLPWGVSESGYNTLDSQFNYQYRAFGVPGLGLKRGLGAERVVAPYASVLALMVAPQAACQNLQRLAQLGLAGRFGLYEAVDYTESRLPRGQDHAVVQSFMAHHQGMSLLALAWLLLEQPMQRRFESDPQFQAIALLLQERVPKTAAQYLHAAGAPAADEAARAHENKLRVFADPDRKRPAVQLLSNGHYHVMLSSAGGGYSRCNELAVTRWHEDPTRDHWGQFCYLRDVASGDFWSAAYQPTRRRPQGFEAIFTDARAEFRVRERDFDSHTEIVVSPEDPIELRRLHLCNRARVRRSIELTSYAEVVLATAQSDASHPAFSNLFIETELLPELQAIVCSRRPRSQEQPVPWLCHLLAAHGVDIDAISYETDRARFIGRGRDLAAPLALDPQVERLSGSAGPVLDPIVAIRCRITLEPGQSATIDLVTGVADSREQCLQLIHKYRDRHLADRVFDLAWTHSQVLLRQLNASLAEARLYQQMAASLLYANASLRADSSLLLGNRRSQSGLWGQGISGDLPIVLLQVGDLANIALVQQLIKAHAYWRQKGLAVDLVIWNEDQVGYRQQLQDLIMGLVTSGSEASLIDRPGGIFVRPAQQLSGEDRVLMLAVARLVISDSRGSLAEQVHRRRADPSLPRLEAPLVRLPQPAGSAPAAAQPELILQTPYGGFSSDGREYLITLNPGQPTPAPWANVLANPLFGTVISESGGAYSWRENAHEYRLSPWHDDPVSDPSGEALYLRDEDSGQVWSPTPQPCPGSGSYRTRHGFGYSVFEHEENGIHSELTVYVAVDAPIKFSRLKIGNRSGRPRRLTVTSYVEWVLGELRGRSAMHVVTESDPVSGALFARNPYNMEFSGHVAFLDTDSAVRSFTGDRSEFIGRNGSLAAPAALTRERLSGRSGAGFDPCAAMQVAMELADGQSQEVLFRLGAETDAKAATRRVLQYRGSQMAQSELAAVHRHWRRSLDCIQVRTPEPAIDVMANGWLMYQTIACRFWARSGFYQSGGAIGFRDQLQDSMAMIHAEPALAREHLLLCAAHQYPEGDVQHWWHPPQNRGVRTGCSDDFLWLPLATSRYVQITGDRSVLKVEVGYLEGRLLNPGEESYYDLPQTCGLRESLYQHCRRAIEHGSRRGVHGLPLMGTGDWNDGMNRVGERDLGESVWLGFFSHQVLQRFAVTAEQHDDPDFARTCREQALALRTALDSQAWDGQWYRRAWFDDGQALGSADNQECRIDSIAQSWSVLSAAASDARQRQAMESLDRHLVRRDSGVVLLLDPPFAHSPLDPGYIKGYVPGVRENGGQYTHAAIWACMAFARLGDSARAWELLRMINPASRRSAEQVATYRVEPYVMAADVYGVAPHTGRGGWSWYTGSAGWMYRLIVESLLGLRREGQQLYIEPVIPAHWPGYSLDYRFGETLYQIEVRQNPGAILSLSLDGRPLPGLAIALLDDGRAHRVLLTWPASAAPPQAGHSLTAAVSEPAP</sequence>
<dbReference type="Gene3D" id="2.60.420.10">
    <property type="entry name" value="Maltose phosphorylase, domain 3"/>
    <property type="match status" value="1"/>
</dbReference>
<dbReference type="EMBL" id="PYJM01000009">
    <property type="protein sequence ID" value="PUA41789.1"/>
    <property type="molecule type" value="Genomic_DNA"/>
</dbReference>
<dbReference type="InterPro" id="IPR012341">
    <property type="entry name" value="6hp_glycosidase-like_sf"/>
</dbReference>
<evidence type="ECO:0000256" key="1">
    <source>
        <dbReference type="ARBA" id="ARBA00022676"/>
    </source>
</evidence>
<dbReference type="PANTHER" id="PTHR37469">
    <property type="entry name" value="CELLOBIONIC ACID PHOSPHORYLASE-RELATED"/>
    <property type="match status" value="1"/>
</dbReference>
<dbReference type="GO" id="GO:0030246">
    <property type="term" value="F:carbohydrate binding"/>
    <property type="evidence" value="ECO:0007669"/>
    <property type="project" value="InterPro"/>
</dbReference>
<keyword evidence="3" id="KW-0812">Transmembrane</keyword>
<feature type="transmembrane region" description="Helical" evidence="3">
    <location>
        <begin position="425"/>
        <end position="444"/>
    </location>
</feature>
<dbReference type="RefSeq" id="WP_108546285.1">
    <property type="nucleotide sequence ID" value="NZ_PYJM01000009.1"/>
</dbReference>